<dbReference type="PANTHER" id="PTHR33692">
    <property type="entry name" value="RIBOSOME MATURATION FACTOR RIMM"/>
    <property type="match status" value="1"/>
</dbReference>
<evidence type="ECO:0000313" key="8">
    <source>
        <dbReference type="EMBL" id="KTD43556.1"/>
    </source>
</evidence>
<dbReference type="Proteomes" id="UP000054858">
    <property type="component" value="Unassembled WGS sequence"/>
</dbReference>
<name>A0A0W0XGF9_9GAMM</name>
<dbReference type="InterPro" id="IPR009000">
    <property type="entry name" value="Transl_B-barrel_sf"/>
</dbReference>
<keyword evidence="2 5" id="KW-0690">Ribosome biogenesis</keyword>
<dbReference type="Gene3D" id="2.40.30.60">
    <property type="entry name" value="RimM"/>
    <property type="match status" value="1"/>
</dbReference>
<evidence type="ECO:0000259" key="7">
    <source>
        <dbReference type="Pfam" id="PF24986"/>
    </source>
</evidence>
<dbReference type="PANTHER" id="PTHR33692:SF1">
    <property type="entry name" value="RIBOSOME MATURATION FACTOR RIMM"/>
    <property type="match status" value="1"/>
</dbReference>
<comment type="function">
    <text evidence="5">An accessory protein needed during the final step in the assembly of 30S ribosomal subunit, possibly for assembly of the head region. Essential for efficient processing of 16S rRNA. May be needed both before and after RbfA during the maturation of 16S rRNA. It has affinity for free ribosomal 30S subunits but not for 70S ribosomes.</text>
</comment>
<comment type="similarity">
    <text evidence="5">Belongs to the RimM family.</text>
</comment>
<comment type="caution">
    <text evidence="8">The sequence shown here is derived from an EMBL/GenBank/DDBJ whole genome shotgun (WGS) entry which is preliminary data.</text>
</comment>
<comment type="subunit">
    <text evidence="5">Binds ribosomal protein uS19.</text>
</comment>
<dbReference type="SUPFAM" id="SSF50447">
    <property type="entry name" value="Translation proteins"/>
    <property type="match status" value="1"/>
</dbReference>
<protein>
    <recommendedName>
        <fullName evidence="5">Ribosome maturation factor RimM</fullName>
    </recommendedName>
</protein>
<dbReference type="Gene3D" id="2.30.30.240">
    <property type="entry name" value="PRC-barrel domain"/>
    <property type="match status" value="1"/>
</dbReference>
<keyword evidence="3 5" id="KW-0698">rRNA processing</keyword>
<dbReference type="AlphaFoldDB" id="A0A0W0XGF9"/>
<dbReference type="InterPro" id="IPR056792">
    <property type="entry name" value="PRC_RimM"/>
</dbReference>
<dbReference type="NCBIfam" id="TIGR02273">
    <property type="entry name" value="16S_RimM"/>
    <property type="match status" value="1"/>
</dbReference>
<sequence>MLQRNVNGHDEWVIVGKFGRPHGVKGLITVISFTEPRENILHYTPWYIGTKEGWQPLTLQRADINNKLILAQLECCHDREQAAHLTNTEIAVRRAQFPELKAGEYYWHQLIGMDVINLQGITLGTISEIMPTGSNDVLVISGQKRFLIPYLPGHYVLEIDDQKNLITVDWDVDF</sequence>
<dbReference type="GO" id="GO:0043022">
    <property type="term" value="F:ribosome binding"/>
    <property type="evidence" value="ECO:0007669"/>
    <property type="project" value="InterPro"/>
</dbReference>
<reference evidence="8 9" key="1">
    <citation type="submission" date="2015-11" db="EMBL/GenBank/DDBJ databases">
        <title>Genomic analysis of 38 Legionella species identifies large and diverse effector repertoires.</title>
        <authorList>
            <person name="Burstein D."/>
            <person name="Amaro F."/>
            <person name="Zusman T."/>
            <person name="Lifshitz Z."/>
            <person name="Cohen O."/>
            <person name="Gilbert J.A."/>
            <person name="Pupko T."/>
            <person name="Shuman H.A."/>
            <person name="Segal G."/>
        </authorList>
    </citation>
    <scope>NUCLEOTIDE SEQUENCE [LARGE SCALE GENOMIC DNA]</scope>
    <source>
        <strain evidence="8 9">Oak Ridge-10</strain>
    </source>
</reference>
<organism evidence="8 9">
    <name type="scientific">Legionella oakridgensis</name>
    <dbReference type="NCBI Taxonomy" id="29423"/>
    <lineage>
        <taxon>Bacteria</taxon>
        <taxon>Pseudomonadati</taxon>
        <taxon>Pseudomonadota</taxon>
        <taxon>Gammaproteobacteria</taxon>
        <taxon>Legionellales</taxon>
        <taxon>Legionellaceae</taxon>
        <taxon>Legionella</taxon>
    </lineage>
</organism>
<dbReference type="GO" id="GO:0042274">
    <property type="term" value="P:ribosomal small subunit biogenesis"/>
    <property type="evidence" value="ECO:0007669"/>
    <property type="project" value="UniProtKB-UniRule"/>
</dbReference>
<dbReference type="HAMAP" id="MF_00014">
    <property type="entry name" value="Ribosome_mat_RimM"/>
    <property type="match status" value="1"/>
</dbReference>
<dbReference type="SUPFAM" id="SSF50346">
    <property type="entry name" value="PRC-barrel domain"/>
    <property type="match status" value="1"/>
</dbReference>
<evidence type="ECO:0000256" key="4">
    <source>
        <dbReference type="ARBA" id="ARBA00023186"/>
    </source>
</evidence>
<evidence type="ECO:0000256" key="5">
    <source>
        <dbReference type="HAMAP-Rule" id="MF_00014"/>
    </source>
</evidence>
<evidence type="ECO:0000313" key="9">
    <source>
        <dbReference type="Proteomes" id="UP000054858"/>
    </source>
</evidence>
<dbReference type="InterPro" id="IPR036976">
    <property type="entry name" value="RimM_N_sf"/>
</dbReference>
<proteinExistence type="inferred from homology"/>
<dbReference type="GO" id="GO:0005840">
    <property type="term" value="C:ribosome"/>
    <property type="evidence" value="ECO:0007669"/>
    <property type="project" value="InterPro"/>
</dbReference>
<dbReference type="InterPro" id="IPR011961">
    <property type="entry name" value="RimM"/>
</dbReference>
<dbReference type="GO" id="GO:0005737">
    <property type="term" value="C:cytoplasm"/>
    <property type="evidence" value="ECO:0007669"/>
    <property type="project" value="UniProtKB-SubCell"/>
</dbReference>
<keyword evidence="4 5" id="KW-0143">Chaperone</keyword>
<dbReference type="InterPro" id="IPR002676">
    <property type="entry name" value="RimM_N"/>
</dbReference>
<dbReference type="EMBL" id="LNYP01000007">
    <property type="protein sequence ID" value="KTD43556.1"/>
    <property type="molecule type" value="Genomic_DNA"/>
</dbReference>
<dbReference type="RefSeq" id="WP_025384932.1">
    <property type="nucleotide sequence ID" value="NZ_LCUA01000021.1"/>
</dbReference>
<evidence type="ECO:0000256" key="3">
    <source>
        <dbReference type="ARBA" id="ARBA00022552"/>
    </source>
</evidence>
<evidence type="ECO:0000256" key="2">
    <source>
        <dbReference type="ARBA" id="ARBA00022517"/>
    </source>
</evidence>
<accession>A0A0W0XGF9</accession>
<dbReference type="Pfam" id="PF24986">
    <property type="entry name" value="PRC_RimM"/>
    <property type="match status" value="1"/>
</dbReference>
<evidence type="ECO:0000256" key="1">
    <source>
        <dbReference type="ARBA" id="ARBA00022490"/>
    </source>
</evidence>
<feature type="domain" description="Ribosome maturation factor RimM PRC barrel" evidence="7">
    <location>
        <begin position="107"/>
        <end position="172"/>
    </location>
</feature>
<keyword evidence="1 5" id="KW-0963">Cytoplasm</keyword>
<comment type="subcellular location">
    <subcellularLocation>
        <location evidence="5">Cytoplasm</location>
    </subcellularLocation>
</comment>
<comment type="domain">
    <text evidence="5">The PRC barrel domain binds ribosomal protein uS19.</text>
</comment>
<evidence type="ECO:0000259" key="6">
    <source>
        <dbReference type="Pfam" id="PF01782"/>
    </source>
</evidence>
<gene>
    <name evidence="5 8" type="primary">rimM</name>
    <name evidence="8" type="ORF">Loak_0532</name>
</gene>
<dbReference type="GO" id="GO:0006364">
    <property type="term" value="P:rRNA processing"/>
    <property type="evidence" value="ECO:0007669"/>
    <property type="project" value="UniProtKB-UniRule"/>
</dbReference>
<dbReference type="Pfam" id="PF01782">
    <property type="entry name" value="RimM"/>
    <property type="match status" value="1"/>
</dbReference>
<dbReference type="PATRIC" id="fig|29423.5.peg.551"/>
<feature type="domain" description="RimM N-terminal" evidence="6">
    <location>
        <begin position="15"/>
        <end position="95"/>
    </location>
</feature>
<dbReference type="InterPro" id="IPR011033">
    <property type="entry name" value="PRC_barrel-like_sf"/>
</dbReference>